<dbReference type="EMBL" id="KB469296">
    <property type="protein sequence ID" value="EPQ60205.1"/>
    <property type="molecule type" value="Genomic_DNA"/>
</dbReference>
<accession>S7RZ02</accession>
<dbReference type="HOGENOM" id="CLU_2049926_0_0_1"/>
<organism evidence="2 3">
    <name type="scientific">Gloeophyllum trabeum (strain ATCC 11539 / FP-39264 / Madison 617)</name>
    <name type="common">Brown rot fungus</name>
    <dbReference type="NCBI Taxonomy" id="670483"/>
    <lineage>
        <taxon>Eukaryota</taxon>
        <taxon>Fungi</taxon>
        <taxon>Dikarya</taxon>
        <taxon>Basidiomycota</taxon>
        <taxon>Agaricomycotina</taxon>
        <taxon>Agaricomycetes</taxon>
        <taxon>Gloeophyllales</taxon>
        <taxon>Gloeophyllaceae</taxon>
        <taxon>Gloeophyllum</taxon>
    </lineage>
</organism>
<sequence length="120" mass="12844">MAKESKRSIRNILTSRMASPFQRTPEEYEDMSSLLPPSNSGEDGVSGDAASENAESIEAEVGHSDVEASRRAIGQGESMSSIGASKPSQTNTKDVKMYAAPKKRPLFSMRRKSSAASSST</sequence>
<evidence type="ECO:0000256" key="1">
    <source>
        <dbReference type="SAM" id="MobiDB-lite"/>
    </source>
</evidence>
<feature type="compositionally biased region" description="Basic and acidic residues" evidence="1">
    <location>
        <begin position="60"/>
        <end position="70"/>
    </location>
</feature>
<feature type="compositionally biased region" description="Polar residues" evidence="1">
    <location>
        <begin position="77"/>
        <end position="92"/>
    </location>
</feature>
<name>S7RZ02_GLOTA</name>
<dbReference type="GeneID" id="19301031"/>
<dbReference type="AlphaFoldDB" id="S7RZ02"/>
<evidence type="ECO:0000313" key="2">
    <source>
        <dbReference type="EMBL" id="EPQ60205.1"/>
    </source>
</evidence>
<dbReference type="Proteomes" id="UP000030669">
    <property type="component" value="Unassembled WGS sequence"/>
</dbReference>
<keyword evidence="3" id="KW-1185">Reference proteome</keyword>
<gene>
    <name evidence="2" type="ORF">GLOTRDRAFT_123962</name>
</gene>
<reference evidence="2" key="1">
    <citation type="journal article" date="2012" name="Science">
        <title>The Paleozoic origin of enzymatic lignin decomposition reconstructed from 31 fungal genomes.</title>
        <authorList>
            <person name="Floudas D."/>
            <person name="Binder M."/>
            <person name="Riley R."/>
            <person name="Barry K."/>
            <person name="Blanchette R.A."/>
            <person name="Henrissat B."/>
            <person name="Martinez A.T."/>
            <person name="Otillar R."/>
            <person name="Spatafora J.W."/>
            <person name="Yadav J.S."/>
            <person name="Aerts A."/>
            <person name="Benoit I."/>
            <person name="Boyd A."/>
            <person name="Carlson A."/>
            <person name="Copeland A."/>
            <person name="Coutinho P.M."/>
            <person name="de Vries R.P."/>
            <person name="Ferreira P."/>
            <person name="Findley K."/>
            <person name="Foster B."/>
            <person name="Gaskell J."/>
            <person name="Glotzer D."/>
            <person name="Gorecki P."/>
            <person name="Heitman J."/>
            <person name="Hesse C."/>
            <person name="Hori C."/>
            <person name="Igarashi K."/>
            <person name="Jurgens J.A."/>
            <person name="Kallen N."/>
            <person name="Kersten P."/>
            <person name="Kohler A."/>
            <person name="Kuees U."/>
            <person name="Kumar T.K.A."/>
            <person name="Kuo A."/>
            <person name="LaButti K."/>
            <person name="Larrondo L.F."/>
            <person name="Lindquist E."/>
            <person name="Ling A."/>
            <person name="Lombard V."/>
            <person name="Lucas S."/>
            <person name="Lundell T."/>
            <person name="Martin R."/>
            <person name="McLaughlin D.J."/>
            <person name="Morgenstern I."/>
            <person name="Morin E."/>
            <person name="Murat C."/>
            <person name="Nagy L.G."/>
            <person name="Nolan M."/>
            <person name="Ohm R.A."/>
            <person name="Patyshakuliyeva A."/>
            <person name="Rokas A."/>
            <person name="Ruiz-Duenas F.J."/>
            <person name="Sabat G."/>
            <person name="Salamov A."/>
            <person name="Samejima M."/>
            <person name="Schmutz J."/>
            <person name="Slot J.C."/>
            <person name="St John F."/>
            <person name="Stenlid J."/>
            <person name="Sun H."/>
            <person name="Sun S."/>
            <person name="Syed K."/>
            <person name="Tsang A."/>
            <person name="Wiebenga A."/>
            <person name="Young D."/>
            <person name="Pisabarro A."/>
            <person name="Eastwood D.C."/>
            <person name="Martin F."/>
            <person name="Cullen D."/>
            <person name="Grigoriev I.V."/>
            <person name="Hibbett D.S."/>
        </authorList>
    </citation>
    <scope>NUCLEOTIDE SEQUENCE [LARGE SCALE GENOMIC DNA]</scope>
    <source>
        <strain evidence="2">ATCC 11539</strain>
    </source>
</reference>
<dbReference type="KEGG" id="gtr:GLOTRDRAFT_123962"/>
<proteinExistence type="predicted"/>
<feature type="compositionally biased region" description="Basic residues" evidence="1">
    <location>
        <begin position="101"/>
        <end position="113"/>
    </location>
</feature>
<evidence type="ECO:0000313" key="3">
    <source>
        <dbReference type="Proteomes" id="UP000030669"/>
    </source>
</evidence>
<dbReference type="RefSeq" id="XP_007860666.1">
    <property type="nucleotide sequence ID" value="XM_007862475.1"/>
</dbReference>
<feature type="region of interest" description="Disordered" evidence="1">
    <location>
        <begin position="1"/>
        <end position="120"/>
    </location>
</feature>
<protein>
    <submittedName>
        <fullName evidence="2">Uncharacterized protein</fullName>
    </submittedName>
</protein>